<dbReference type="OrthoDB" id="8387324at2"/>
<gene>
    <name evidence="1" type="ORF">DQ393_15350</name>
</gene>
<evidence type="ECO:0000313" key="1">
    <source>
        <dbReference type="EMBL" id="RAX40766.1"/>
    </source>
</evidence>
<protein>
    <submittedName>
        <fullName evidence="1">Uncharacterized protein</fullName>
    </submittedName>
</protein>
<sequence length="104" mass="11943">MEDATMLDETIEYLLDHRDKLLSQIKQANYHLLRLEADAIKIINNKASLPAADIAIITEDLAEHLKSQIELLGWAIDHIDHELEYLDGNDEFEPFMGREARSRG</sequence>
<dbReference type="AlphaFoldDB" id="A0A329YBF1"/>
<reference evidence="1 2" key="1">
    <citation type="submission" date="2018-06" db="EMBL/GenBank/DDBJ databases">
        <title>Whole Genome Sequence of an efficient microsymbiont, Rhizobium tropici.</title>
        <authorList>
            <person name="Srinivasan R."/>
            <person name="Singh H.V."/>
            <person name="Srivastava R."/>
            <person name="Kumari B."/>
            <person name="Radhakrishna A."/>
        </authorList>
    </citation>
    <scope>NUCLEOTIDE SEQUENCE [LARGE SCALE GENOMIC DNA]</scope>
    <source>
        <strain evidence="1 2">IGFRI Rhizo-19</strain>
    </source>
</reference>
<proteinExistence type="predicted"/>
<dbReference type="EMBL" id="QMKK01000037">
    <property type="protein sequence ID" value="RAX40766.1"/>
    <property type="molecule type" value="Genomic_DNA"/>
</dbReference>
<name>A0A329YBF1_RHITR</name>
<comment type="caution">
    <text evidence="1">The sequence shown here is derived from an EMBL/GenBank/DDBJ whole genome shotgun (WGS) entry which is preliminary data.</text>
</comment>
<organism evidence="1 2">
    <name type="scientific">Rhizobium tropici</name>
    <dbReference type="NCBI Taxonomy" id="398"/>
    <lineage>
        <taxon>Bacteria</taxon>
        <taxon>Pseudomonadati</taxon>
        <taxon>Pseudomonadota</taxon>
        <taxon>Alphaproteobacteria</taxon>
        <taxon>Hyphomicrobiales</taxon>
        <taxon>Rhizobiaceae</taxon>
        <taxon>Rhizobium/Agrobacterium group</taxon>
        <taxon>Rhizobium</taxon>
    </lineage>
</organism>
<dbReference type="Proteomes" id="UP000251205">
    <property type="component" value="Unassembled WGS sequence"/>
</dbReference>
<accession>A0A329YBF1</accession>
<evidence type="ECO:0000313" key="2">
    <source>
        <dbReference type="Proteomes" id="UP000251205"/>
    </source>
</evidence>